<sequence length="293" mass="32721">MSTLFGLALVEFTRTAYIVSCNSASAATWLLYDYVYSLEDEALAIINGLSYADFFDDIKPYPADWPIKACYYPYTPTIYNFSWTPILVFETVLFVLISVKCFAYRPLHEIPILQRVWRDGIIYYCVCVIVHLSFYTLKRYSCTDRSPCSYEHGRGLGIAAALATVTISAGIRNHLIAEVSATWISAVLSFSGAHLLLSLRALAAARDGAEVLTPMISGDIPDIVVESPSAPALPIDEHSPLSSPVDRHELLPHAHRALHSHNQAMPTTAIRRYSGSVVQWIRSRMYELTRPVN</sequence>
<protein>
    <submittedName>
        <fullName evidence="3">Uncharacterized protein</fullName>
    </submittedName>
</protein>
<keyword evidence="1" id="KW-0472">Membrane</keyword>
<proteinExistence type="predicted"/>
<dbReference type="Proteomes" id="UP000218811">
    <property type="component" value="Unassembled WGS sequence"/>
</dbReference>
<evidence type="ECO:0000256" key="2">
    <source>
        <dbReference type="SAM" id="SignalP"/>
    </source>
</evidence>
<feature type="chain" id="PRO_5013722851" evidence="2">
    <location>
        <begin position="16"/>
        <end position="293"/>
    </location>
</feature>
<evidence type="ECO:0000313" key="3">
    <source>
        <dbReference type="EMBL" id="PCH35216.1"/>
    </source>
</evidence>
<dbReference type="AlphaFoldDB" id="A0A2H3IZ41"/>
<evidence type="ECO:0000256" key="1">
    <source>
        <dbReference type="SAM" id="Phobius"/>
    </source>
</evidence>
<keyword evidence="2" id="KW-0732">Signal</keyword>
<keyword evidence="4" id="KW-1185">Reference proteome</keyword>
<reference evidence="3 4" key="1">
    <citation type="journal article" date="2012" name="Science">
        <title>The Paleozoic origin of enzymatic lignin decomposition reconstructed from 31 fungal genomes.</title>
        <authorList>
            <person name="Floudas D."/>
            <person name="Binder M."/>
            <person name="Riley R."/>
            <person name="Barry K."/>
            <person name="Blanchette R.A."/>
            <person name="Henrissat B."/>
            <person name="Martinez A.T."/>
            <person name="Otillar R."/>
            <person name="Spatafora J.W."/>
            <person name="Yadav J.S."/>
            <person name="Aerts A."/>
            <person name="Benoit I."/>
            <person name="Boyd A."/>
            <person name="Carlson A."/>
            <person name="Copeland A."/>
            <person name="Coutinho P.M."/>
            <person name="de Vries R.P."/>
            <person name="Ferreira P."/>
            <person name="Findley K."/>
            <person name="Foster B."/>
            <person name="Gaskell J."/>
            <person name="Glotzer D."/>
            <person name="Gorecki P."/>
            <person name="Heitman J."/>
            <person name="Hesse C."/>
            <person name="Hori C."/>
            <person name="Igarashi K."/>
            <person name="Jurgens J.A."/>
            <person name="Kallen N."/>
            <person name="Kersten P."/>
            <person name="Kohler A."/>
            <person name="Kuees U."/>
            <person name="Kumar T.K.A."/>
            <person name="Kuo A."/>
            <person name="LaButti K."/>
            <person name="Larrondo L.F."/>
            <person name="Lindquist E."/>
            <person name="Ling A."/>
            <person name="Lombard V."/>
            <person name="Lucas S."/>
            <person name="Lundell T."/>
            <person name="Martin R."/>
            <person name="McLaughlin D.J."/>
            <person name="Morgenstern I."/>
            <person name="Morin E."/>
            <person name="Murat C."/>
            <person name="Nagy L.G."/>
            <person name="Nolan M."/>
            <person name="Ohm R.A."/>
            <person name="Patyshakuliyeva A."/>
            <person name="Rokas A."/>
            <person name="Ruiz-Duenas F.J."/>
            <person name="Sabat G."/>
            <person name="Salamov A."/>
            <person name="Samejima M."/>
            <person name="Schmutz J."/>
            <person name="Slot J.C."/>
            <person name="St John F."/>
            <person name="Stenlid J."/>
            <person name="Sun H."/>
            <person name="Sun S."/>
            <person name="Syed K."/>
            <person name="Tsang A."/>
            <person name="Wiebenga A."/>
            <person name="Young D."/>
            <person name="Pisabarro A."/>
            <person name="Eastwood D.C."/>
            <person name="Martin F."/>
            <person name="Cullen D."/>
            <person name="Grigoriev I.V."/>
            <person name="Hibbett D.S."/>
        </authorList>
    </citation>
    <scope>NUCLEOTIDE SEQUENCE [LARGE SCALE GENOMIC DNA]</scope>
    <source>
        <strain evidence="3 4">MD-104</strain>
    </source>
</reference>
<evidence type="ECO:0000313" key="4">
    <source>
        <dbReference type="Proteomes" id="UP000218811"/>
    </source>
</evidence>
<gene>
    <name evidence="3" type="ORF">WOLCODRAFT_166126</name>
</gene>
<feature type="signal peptide" evidence="2">
    <location>
        <begin position="1"/>
        <end position="15"/>
    </location>
</feature>
<keyword evidence="1" id="KW-1133">Transmembrane helix</keyword>
<name>A0A2H3IZ41_WOLCO</name>
<feature type="transmembrane region" description="Helical" evidence="1">
    <location>
        <begin position="81"/>
        <end position="99"/>
    </location>
</feature>
<keyword evidence="1" id="KW-0812">Transmembrane</keyword>
<dbReference type="EMBL" id="KB467843">
    <property type="protein sequence ID" value="PCH35216.1"/>
    <property type="molecule type" value="Genomic_DNA"/>
</dbReference>
<organism evidence="3 4">
    <name type="scientific">Wolfiporia cocos (strain MD-104)</name>
    <name type="common">Brown rot fungus</name>
    <dbReference type="NCBI Taxonomy" id="742152"/>
    <lineage>
        <taxon>Eukaryota</taxon>
        <taxon>Fungi</taxon>
        <taxon>Dikarya</taxon>
        <taxon>Basidiomycota</taxon>
        <taxon>Agaricomycotina</taxon>
        <taxon>Agaricomycetes</taxon>
        <taxon>Polyporales</taxon>
        <taxon>Phaeolaceae</taxon>
        <taxon>Wolfiporia</taxon>
    </lineage>
</organism>
<feature type="transmembrane region" description="Helical" evidence="1">
    <location>
        <begin position="120"/>
        <end position="137"/>
    </location>
</feature>
<accession>A0A2H3IZ41</accession>